<feature type="domain" description="DUF6818" evidence="3">
    <location>
        <begin position="63"/>
        <end position="146"/>
    </location>
</feature>
<evidence type="ECO:0000256" key="2">
    <source>
        <dbReference type="SAM" id="MobiDB-lite"/>
    </source>
</evidence>
<gene>
    <name evidence="4" type="ORF">PCASD_07609</name>
</gene>
<dbReference type="Pfam" id="PF20681">
    <property type="entry name" value="DUF6818"/>
    <property type="match status" value="1"/>
</dbReference>
<dbReference type="Proteomes" id="UP000235392">
    <property type="component" value="Unassembled WGS sequence"/>
</dbReference>
<evidence type="ECO:0000313" key="4">
    <source>
        <dbReference type="EMBL" id="PLW39152.1"/>
    </source>
</evidence>
<feature type="region of interest" description="Disordered" evidence="2">
    <location>
        <begin position="1"/>
        <end position="40"/>
    </location>
</feature>
<dbReference type="PANTHER" id="PTHR34409">
    <property type="entry name" value="SET DOMAIN-CONTAINING PROTEIN"/>
    <property type="match status" value="1"/>
</dbReference>
<feature type="compositionally biased region" description="Acidic residues" evidence="2">
    <location>
        <begin position="138"/>
        <end position="163"/>
    </location>
</feature>
<accession>A0A2N5UN28</accession>
<evidence type="ECO:0000259" key="3">
    <source>
        <dbReference type="Pfam" id="PF20681"/>
    </source>
</evidence>
<dbReference type="InterPro" id="IPR049203">
    <property type="entry name" value="DUF6818"/>
</dbReference>
<keyword evidence="1" id="KW-0175">Coiled coil</keyword>
<organism evidence="4 5">
    <name type="scientific">Puccinia coronata f. sp. avenae</name>
    <dbReference type="NCBI Taxonomy" id="200324"/>
    <lineage>
        <taxon>Eukaryota</taxon>
        <taxon>Fungi</taxon>
        <taxon>Dikarya</taxon>
        <taxon>Basidiomycota</taxon>
        <taxon>Pucciniomycotina</taxon>
        <taxon>Pucciniomycetes</taxon>
        <taxon>Pucciniales</taxon>
        <taxon>Pucciniaceae</taxon>
        <taxon>Puccinia</taxon>
    </lineage>
</organism>
<evidence type="ECO:0000256" key="1">
    <source>
        <dbReference type="SAM" id="Coils"/>
    </source>
</evidence>
<feature type="coiled-coil region" evidence="1">
    <location>
        <begin position="268"/>
        <end position="334"/>
    </location>
</feature>
<protein>
    <recommendedName>
        <fullName evidence="3">DUF6818 domain-containing protein</fullName>
    </recommendedName>
</protein>
<name>A0A2N5UN28_9BASI</name>
<proteinExistence type="predicted"/>
<feature type="region of interest" description="Disordered" evidence="2">
    <location>
        <begin position="136"/>
        <end position="233"/>
    </location>
</feature>
<dbReference type="AlphaFoldDB" id="A0A2N5UN28"/>
<dbReference type="PANTHER" id="PTHR34409:SF1">
    <property type="entry name" value="MYB-LIKE DOMAIN-CONTAINING PROTEIN"/>
    <property type="match status" value="1"/>
</dbReference>
<feature type="compositionally biased region" description="Polar residues" evidence="2">
    <location>
        <begin position="216"/>
        <end position="231"/>
    </location>
</feature>
<reference evidence="4 5" key="1">
    <citation type="submission" date="2017-11" db="EMBL/GenBank/DDBJ databases">
        <title>De novo assembly and phasing of dikaryotic genomes from two isolates of Puccinia coronata f. sp. avenae, the causal agent of oat crown rust.</title>
        <authorList>
            <person name="Miller M.E."/>
            <person name="Zhang Y."/>
            <person name="Omidvar V."/>
            <person name="Sperschneider J."/>
            <person name="Schwessinger B."/>
            <person name="Raley C."/>
            <person name="Palmer J.M."/>
            <person name="Garnica D."/>
            <person name="Upadhyaya N."/>
            <person name="Rathjen J."/>
            <person name="Taylor J.M."/>
            <person name="Park R.F."/>
            <person name="Dodds P.N."/>
            <person name="Hirsch C.D."/>
            <person name="Kianian S.F."/>
            <person name="Figueroa M."/>
        </authorList>
    </citation>
    <scope>NUCLEOTIDE SEQUENCE [LARGE SCALE GENOMIC DNA]</scope>
    <source>
        <strain evidence="4">12SD80</strain>
    </source>
</reference>
<feature type="compositionally biased region" description="Polar residues" evidence="2">
    <location>
        <begin position="1"/>
        <end position="35"/>
    </location>
</feature>
<feature type="compositionally biased region" description="Polar residues" evidence="2">
    <location>
        <begin position="185"/>
        <end position="195"/>
    </location>
</feature>
<dbReference type="EMBL" id="PGCI01000118">
    <property type="protein sequence ID" value="PLW39152.1"/>
    <property type="molecule type" value="Genomic_DNA"/>
</dbReference>
<comment type="caution">
    <text evidence="4">The sequence shown here is derived from an EMBL/GenBank/DDBJ whole genome shotgun (WGS) entry which is preliminary data.</text>
</comment>
<evidence type="ECO:0000313" key="5">
    <source>
        <dbReference type="Proteomes" id="UP000235392"/>
    </source>
</evidence>
<sequence>MLPTPAQKTSARRNATPYPTQTSASVSATPDTAQSCPGCAKGSQGYSIPDLLALVEAVQAFLPLGAQEWERVQQRYNSQYAKVEGRDIRELNSLKTKFRALVTHPKKTGDPDCPKHLRDAKATQNAMDARAHVIACNDPEDEEDEDEVEITGQNAEDESPEEDNSNHDDEQLPSPLNFSDDDGNQPASQSHQSAPKDSIEKTVPSTFSAFGGHPRVSQSGSHRPRTSSSPTFVRLSAANKPGVGIEKQLVAYMDLVSRQERHEENGMIQFYVNQLTDANNTIASLRAEVNKLLSGNQSKKNEVQERLMEKRLENQGLKSQIESLKNKIELMQMRIEMNTPKSNPSFVNTHPGTHQQFSPVPGLSTGETFFMNVDPGL</sequence>